<evidence type="ECO:0000256" key="2">
    <source>
        <dbReference type="ARBA" id="ARBA00009272"/>
    </source>
</evidence>
<evidence type="ECO:0000313" key="6">
    <source>
        <dbReference type="EMBL" id="ROQ19941.1"/>
    </source>
</evidence>
<reference evidence="6 7" key="1">
    <citation type="submission" date="2018-11" db="EMBL/GenBank/DDBJ databases">
        <title>Genomic Encyclopedia of Type Strains, Phase IV (KMG-IV): sequencing the most valuable type-strain genomes for metagenomic binning, comparative biology and taxonomic classification.</title>
        <authorList>
            <person name="Goeker M."/>
        </authorList>
    </citation>
    <scope>NUCLEOTIDE SEQUENCE [LARGE SCALE GENOMIC DNA]</scope>
    <source>
        <strain evidence="6 7">DSM 16974</strain>
    </source>
</reference>
<evidence type="ECO:0000256" key="4">
    <source>
        <dbReference type="ARBA" id="ARBA00023143"/>
    </source>
</evidence>
<comment type="subcellular location">
    <subcellularLocation>
        <location evidence="1 5">Bacterial flagellum basal body</location>
    </subcellularLocation>
</comment>
<evidence type="ECO:0000256" key="3">
    <source>
        <dbReference type="ARBA" id="ARBA00018024"/>
    </source>
</evidence>
<comment type="caution">
    <text evidence="6">The sequence shown here is derived from an EMBL/GenBank/DDBJ whole genome shotgun (WGS) entry which is preliminary data.</text>
</comment>
<protein>
    <recommendedName>
        <fullName evidence="3 5">Flagellar hook-basal body complex protein FliE</fullName>
    </recommendedName>
</protein>
<dbReference type="RefSeq" id="WP_123637210.1">
    <property type="nucleotide sequence ID" value="NZ_RJUK01000001.1"/>
</dbReference>
<dbReference type="Pfam" id="PF02049">
    <property type="entry name" value="FliE"/>
    <property type="match status" value="1"/>
</dbReference>
<evidence type="ECO:0000256" key="5">
    <source>
        <dbReference type="HAMAP-Rule" id="MF_00724"/>
    </source>
</evidence>
<dbReference type="GO" id="GO:0071973">
    <property type="term" value="P:bacterial-type flagellum-dependent cell motility"/>
    <property type="evidence" value="ECO:0007669"/>
    <property type="project" value="InterPro"/>
</dbReference>
<dbReference type="HAMAP" id="MF_00724">
    <property type="entry name" value="FliE"/>
    <property type="match status" value="1"/>
</dbReference>
<accession>A0A3N1NX04</accession>
<dbReference type="OrthoDB" id="8909229at2"/>
<name>A0A3N1NX04_9GAMM</name>
<dbReference type="Proteomes" id="UP000273643">
    <property type="component" value="Unassembled WGS sequence"/>
</dbReference>
<keyword evidence="4 5" id="KW-0975">Bacterial flagellum</keyword>
<evidence type="ECO:0000313" key="7">
    <source>
        <dbReference type="Proteomes" id="UP000273643"/>
    </source>
</evidence>
<dbReference type="GO" id="GO:0005198">
    <property type="term" value="F:structural molecule activity"/>
    <property type="evidence" value="ECO:0007669"/>
    <property type="project" value="UniProtKB-UniRule"/>
</dbReference>
<keyword evidence="7" id="KW-1185">Reference proteome</keyword>
<dbReference type="GO" id="GO:0009425">
    <property type="term" value="C:bacterial-type flagellum basal body"/>
    <property type="evidence" value="ECO:0007669"/>
    <property type="project" value="UniProtKB-SubCell"/>
</dbReference>
<sequence>MTDRVDINRLLVEMRSLKSQTQAFQKPQGINPVGEGQPGLRTEANREVPGFGEVMAQALNKVNDTQKASGALQAAYERGEPGVDITDVMVASQKSSVAFQATLQVRNKLVEAYRDIMNMPI</sequence>
<gene>
    <name evidence="5" type="primary">fliE</name>
    <name evidence="6" type="ORF">EDC38_0532</name>
</gene>
<dbReference type="InterPro" id="IPR001624">
    <property type="entry name" value="FliE"/>
</dbReference>
<dbReference type="PANTHER" id="PTHR34653">
    <property type="match status" value="1"/>
</dbReference>
<dbReference type="GO" id="GO:0003774">
    <property type="term" value="F:cytoskeletal motor activity"/>
    <property type="evidence" value="ECO:0007669"/>
    <property type="project" value="InterPro"/>
</dbReference>
<comment type="similarity">
    <text evidence="2 5">Belongs to the FliE family.</text>
</comment>
<dbReference type="EMBL" id="RJUK01000001">
    <property type="protein sequence ID" value="ROQ19941.1"/>
    <property type="molecule type" value="Genomic_DNA"/>
</dbReference>
<dbReference type="PRINTS" id="PR01006">
    <property type="entry name" value="FLGHOOKFLIE"/>
</dbReference>
<organism evidence="6 7">
    <name type="scientific">Marinimicrobium koreense</name>
    <dbReference type="NCBI Taxonomy" id="306545"/>
    <lineage>
        <taxon>Bacteria</taxon>
        <taxon>Pseudomonadati</taxon>
        <taxon>Pseudomonadota</taxon>
        <taxon>Gammaproteobacteria</taxon>
        <taxon>Cellvibrionales</taxon>
        <taxon>Cellvibrionaceae</taxon>
        <taxon>Marinimicrobium</taxon>
    </lineage>
</organism>
<proteinExistence type="inferred from homology"/>
<dbReference type="PANTHER" id="PTHR34653:SF1">
    <property type="entry name" value="FLAGELLAR HOOK-BASAL BODY COMPLEX PROTEIN FLIE"/>
    <property type="match status" value="1"/>
</dbReference>
<keyword evidence="6" id="KW-0282">Flagellum</keyword>
<keyword evidence="6" id="KW-0966">Cell projection</keyword>
<keyword evidence="6" id="KW-0969">Cilium</keyword>
<dbReference type="NCBIfam" id="TIGR00205">
    <property type="entry name" value="fliE"/>
    <property type="match status" value="1"/>
</dbReference>
<evidence type="ECO:0000256" key="1">
    <source>
        <dbReference type="ARBA" id="ARBA00004117"/>
    </source>
</evidence>
<dbReference type="AlphaFoldDB" id="A0A3N1NX04"/>